<sequence length="165" mass="18667">MRSWSNKVLSIRRVTQDNRGKKTAGVDGVKALSPKARLQLEGQLKITGKSRPTLRVWIPKPGKDEKRPLGIPTMKDRALQALLKHALEPEWEAHFEKNSYGFRPGRSCHDAIKQIKNAIQTKAKFVLDADIAKCFDKIDHLALLQKLGYTGKFRQQIKAWLKSGA</sequence>
<dbReference type="InterPro" id="IPR025960">
    <property type="entry name" value="RVT_N"/>
</dbReference>
<dbReference type="Pfam" id="PF00078">
    <property type="entry name" value="RVT_1"/>
    <property type="match status" value="1"/>
</dbReference>
<dbReference type="PANTHER" id="PTHR34047:SF10">
    <property type="entry name" value="GROUP II INTRON-ASSOCIATED OPEN READING FRAME"/>
    <property type="match status" value="1"/>
</dbReference>
<evidence type="ECO:0000313" key="4">
    <source>
        <dbReference type="Proteomes" id="UP000320055"/>
    </source>
</evidence>
<keyword evidence="3" id="KW-0808">Transferase</keyword>
<evidence type="ECO:0000313" key="3">
    <source>
        <dbReference type="EMBL" id="VEP14326.1"/>
    </source>
</evidence>
<dbReference type="EMBL" id="CAACVJ010000177">
    <property type="protein sequence ID" value="VEP14326.1"/>
    <property type="molecule type" value="Genomic_DNA"/>
</dbReference>
<dbReference type="InterPro" id="IPR000477">
    <property type="entry name" value="RT_dom"/>
</dbReference>
<accession>A0A563VSF7</accession>
<dbReference type="Pfam" id="PF13655">
    <property type="entry name" value="RVT_N"/>
    <property type="match status" value="1"/>
</dbReference>
<name>A0A563VSF7_9CYAN</name>
<feature type="domain" description="Reverse transcriptase" evidence="1">
    <location>
        <begin position="58"/>
        <end position="161"/>
    </location>
</feature>
<organism evidence="3 4">
    <name type="scientific">Hyella patelloides LEGE 07179</name>
    <dbReference type="NCBI Taxonomy" id="945734"/>
    <lineage>
        <taxon>Bacteria</taxon>
        <taxon>Bacillati</taxon>
        <taxon>Cyanobacteriota</taxon>
        <taxon>Cyanophyceae</taxon>
        <taxon>Pleurocapsales</taxon>
        <taxon>Hyellaceae</taxon>
        <taxon>Hyella</taxon>
    </lineage>
</organism>
<dbReference type="CDD" id="cd01651">
    <property type="entry name" value="RT_G2_intron"/>
    <property type="match status" value="1"/>
</dbReference>
<dbReference type="SUPFAM" id="SSF56672">
    <property type="entry name" value="DNA/RNA polymerases"/>
    <property type="match status" value="1"/>
</dbReference>
<protein>
    <submittedName>
        <fullName evidence="3">Group II intron reverse transcriptase/maturase</fullName>
    </submittedName>
</protein>
<dbReference type="AlphaFoldDB" id="A0A563VSF7"/>
<dbReference type="PANTHER" id="PTHR34047">
    <property type="entry name" value="NUCLEAR INTRON MATURASE 1, MITOCHONDRIAL-RELATED"/>
    <property type="match status" value="1"/>
</dbReference>
<dbReference type="GO" id="GO:0003964">
    <property type="term" value="F:RNA-directed DNA polymerase activity"/>
    <property type="evidence" value="ECO:0007669"/>
    <property type="project" value="UniProtKB-KW"/>
</dbReference>
<reference evidence="3 4" key="1">
    <citation type="submission" date="2019-01" db="EMBL/GenBank/DDBJ databases">
        <authorList>
            <person name="Brito A."/>
        </authorList>
    </citation>
    <scope>NUCLEOTIDE SEQUENCE [LARGE SCALE GENOMIC DNA]</scope>
    <source>
        <strain evidence="3">1</strain>
    </source>
</reference>
<evidence type="ECO:0000259" key="1">
    <source>
        <dbReference type="Pfam" id="PF00078"/>
    </source>
</evidence>
<keyword evidence="3" id="KW-0695">RNA-directed DNA polymerase</keyword>
<feature type="domain" description="Reverse transcriptase N-terminal" evidence="2">
    <location>
        <begin position="1"/>
        <end position="44"/>
    </location>
</feature>
<dbReference type="InterPro" id="IPR051083">
    <property type="entry name" value="GrpII_Intron_Splice-Mob/Def"/>
</dbReference>
<keyword evidence="3" id="KW-0548">Nucleotidyltransferase</keyword>
<proteinExistence type="predicted"/>
<dbReference type="InterPro" id="IPR043502">
    <property type="entry name" value="DNA/RNA_pol_sf"/>
</dbReference>
<dbReference type="Proteomes" id="UP000320055">
    <property type="component" value="Unassembled WGS sequence"/>
</dbReference>
<keyword evidence="4" id="KW-1185">Reference proteome</keyword>
<gene>
    <name evidence="3" type="ORF">H1P_2580007</name>
</gene>
<evidence type="ECO:0000259" key="2">
    <source>
        <dbReference type="Pfam" id="PF13655"/>
    </source>
</evidence>